<dbReference type="Proteomes" id="UP000327044">
    <property type="component" value="Unassembled WGS sequence"/>
</dbReference>
<reference evidence="3" key="3">
    <citation type="submission" date="2019-08" db="EMBL/GenBank/DDBJ databases">
        <authorList>
            <consortium name="Photinus pyralis genome working group"/>
            <person name="Fallon T.R."/>
            <person name="Sander Lower S.E."/>
            <person name="Weng J.-K."/>
        </authorList>
    </citation>
    <scope>NUCLEOTIDE SEQUENCE</scope>
    <source>
        <strain evidence="3">1611_PpyrPB1</strain>
        <tissue evidence="3">Whole body</tissue>
    </source>
</reference>
<dbReference type="InParanoid" id="A0A1Y1NGR9"/>
<accession>A0A1Y1NGR9</accession>
<reference evidence="2" key="1">
    <citation type="journal article" date="2016" name="Sci. Rep.">
        <title>Molecular characterization of firefly nuptial gifts: a multi-omics approach sheds light on postcopulatory sexual selection.</title>
        <authorList>
            <person name="Al-Wathiqui N."/>
            <person name="Fallon T.R."/>
            <person name="South A."/>
            <person name="Weng J.K."/>
            <person name="Lewis S.M."/>
        </authorList>
    </citation>
    <scope>NUCLEOTIDE SEQUENCE</scope>
</reference>
<evidence type="ECO:0000256" key="1">
    <source>
        <dbReference type="SAM" id="MobiDB-lite"/>
    </source>
</evidence>
<dbReference type="EMBL" id="VVIM01000006">
    <property type="protein sequence ID" value="KAB0797127.1"/>
    <property type="molecule type" value="Genomic_DNA"/>
</dbReference>
<dbReference type="AlphaFoldDB" id="A0A1Y1NGR9"/>
<dbReference type="EMBL" id="GEZM01007194">
    <property type="protein sequence ID" value="JAV95306.1"/>
    <property type="molecule type" value="Transcribed_RNA"/>
</dbReference>
<evidence type="ECO:0000313" key="4">
    <source>
        <dbReference type="Proteomes" id="UP000327044"/>
    </source>
</evidence>
<feature type="region of interest" description="Disordered" evidence="1">
    <location>
        <begin position="1"/>
        <end position="25"/>
    </location>
</feature>
<reference evidence="3 4" key="2">
    <citation type="journal article" date="2018" name="Elife">
        <title>Firefly genomes illuminate parallel origins of bioluminescence in beetles.</title>
        <authorList>
            <person name="Fallon T.R."/>
            <person name="Lower S.E."/>
            <person name="Chang C.H."/>
            <person name="Bessho-Uehara M."/>
            <person name="Martin G.J."/>
            <person name="Bewick A.J."/>
            <person name="Behringer M."/>
            <person name="Debat H.J."/>
            <person name="Wong I."/>
            <person name="Day J.C."/>
            <person name="Suvorov A."/>
            <person name="Silva C.J."/>
            <person name="Stanger-Hall K.F."/>
            <person name="Hall D.W."/>
            <person name="Schmitz R.J."/>
            <person name="Nelson D.R."/>
            <person name="Lewis S.M."/>
            <person name="Shigenobu S."/>
            <person name="Bybee S.M."/>
            <person name="Larracuente A.M."/>
            <person name="Oba Y."/>
            <person name="Weng J.K."/>
        </authorList>
    </citation>
    <scope>NUCLEOTIDE SEQUENCE [LARGE SCALE GENOMIC DNA]</scope>
    <source>
        <strain evidence="3">1611_PpyrPB1</strain>
        <tissue evidence="3">Whole body</tissue>
    </source>
</reference>
<keyword evidence="4" id="KW-1185">Reference proteome</keyword>
<gene>
    <name evidence="3" type="ORF">PPYR_08121</name>
</gene>
<evidence type="ECO:0000313" key="2">
    <source>
        <dbReference type="EMBL" id="JAV95306.1"/>
    </source>
</evidence>
<name>A0A1Y1NGR9_PHOPY</name>
<sequence>MMSERRNPRTPGNARNVSTSGKTPKLLSNRAKSLSDLSLASQTVTCSVTRDLSTELDLAYNKYVQAIAIKDLVTNALGKYEELIDDQLAEKCNILRRALNHQQVLEDEIARTEIDIDANNVLLKMQNAVDELNETISDNNVLENIEYYNNFVEKVTNCLSLVNIKPFETQGDYNQLASSISSNANAIRKLTGEIKHASLYEQLCVEREKFLSLSSALVTKQKMLSEILEQVDVLLLKNISDKFAAMNGYHV</sequence>
<protein>
    <submittedName>
        <fullName evidence="2">Uncharacterized protein</fullName>
    </submittedName>
</protein>
<organism evidence="2">
    <name type="scientific">Photinus pyralis</name>
    <name type="common">Common eastern firefly</name>
    <name type="synonym">Lampyris pyralis</name>
    <dbReference type="NCBI Taxonomy" id="7054"/>
    <lineage>
        <taxon>Eukaryota</taxon>
        <taxon>Metazoa</taxon>
        <taxon>Ecdysozoa</taxon>
        <taxon>Arthropoda</taxon>
        <taxon>Hexapoda</taxon>
        <taxon>Insecta</taxon>
        <taxon>Pterygota</taxon>
        <taxon>Neoptera</taxon>
        <taxon>Endopterygota</taxon>
        <taxon>Coleoptera</taxon>
        <taxon>Polyphaga</taxon>
        <taxon>Elateriformia</taxon>
        <taxon>Elateroidea</taxon>
        <taxon>Lampyridae</taxon>
        <taxon>Lampyrinae</taxon>
        <taxon>Photinus</taxon>
    </lineage>
</organism>
<evidence type="ECO:0000313" key="3">
    <source>
        <dbReference type="EMBL" id="KAB0797127.1"/>
    </source>
</evidence>
<proteinExistence type="predicted"/>
<feature type="compositionally biased region" description="Polar residues" evidence="1">
    <location>
        <begin position="13"/>
        <end position="22"/>
    </location>
</feature>